<evidence type="ECO:0000313" key="3">
    <source>
        <dbReference type="Proteomes" id="UP001186944"/>
    </source>
</evidence>
<dbReference type="InterPro" id="IPR026509">
    <property type="entry name" value="TMEM183"/>
</dbReference>
<protein>
    <recommendedName>
        <fullName evidence="4">Transmembrane protein 183</fullName>
    </recommendedName>
</protein>
<accession>A0AA89C0F3</accession>
<reference evidence="2" key="1">
    <citation type="submission" date="2019-08" db="EMBL/GenBank/DDBJ databases">
        <title>The improved chromosome-level genome for the pearl oyster Pinctada fucata martensii using PacBio sequencing and Hi-C.</title>
        <authorList>
            <person name="Zheng Z."/>
        </authorList>
    </citation>
    <scope>NUCLEOTIDE SEQUENCE</scope>
    <source>
        <strain evidence="2">ZZ-2019</strain>
        <tissue evidence="2">Adductor muscle</tissue>
    </source>
</reference>
<keyword evidence="3" id="KW-1185">Reference proteome</keyword>
<sequence length="306" mass="35649">MASTLVEDDVTWFDKDLDDFELPSSNTEEDGTEVAEEDTKVKESKRRSARRGIKRLEDGGMIYPLDLWFILSHYIPPENVGIFAGICRMTYYVTNTVQFWRQLYFRCCDNLEKLPEDLKPVCLERVHGLRQRVIRALYHAYPPFVLRTASTAQPFEDEHHSLIGLRCLVMWYEPVRNLWLFNFKLRKERISDINRLVTIKSTNKDKNLHTGYCDLYSNAENDCFLLQVTCQNFQNVTSAMGLVLSNVTLKVGHGMRYHCLKLHFDSCMKTTSNHIKSKISDVTISLDPVLNLKVFPWWHPKYPVGS</sequence>
<comment type="caution">
    <text evidence="2">The sequence shown here is derived from an EMBL/GenBank/DDBJ whole genome shotgun (WGS) entry which is preliminary data.</text>
</comment>
<gene>
    <name evidence="2" type="ORF">FSP39_018730</name>
</gene>
<proteinExistence type="predicted"/>
<organism evidence="2 3">
    <name type="scientific">Pinctada imbricata</name>
    <name type="common">Atlantic pearl-oyster</name>
    <name type="synonym">Pinctada martensii</name>
    <dbReference type="NCBI Taxonomy" id="66713"/>
    <lineage>
        <taxon>Eukaryota</taxon>
        <taxon>Metazoa</taxon>
        <taxon>Spiralia</taxon>
        <taxon>Lophotrochozoa</taxon>
        <taxon>Mollusca</taxon>
        <taxon>Bivalvia</taxon>
        <taxon>Autobranchia</taxon>
        <taxon>Pteriomorphia</taxon>
        <taxon>Pterioida</taxon>
        <taxon>Pterioidea</taxon>
        <taxon>Pteriidae</taxon>
        <taxon>Pinctada</taxon>
    </lineage>
</organism>
<dbReference type="GO" id="GO:0019005">
    <property type="term" value="C:SCF ubiquitin ligase complex"/>
    <property type="evidence" value="ECO:0007669"/>
    <property type="project" value="TreeGrafter"/>
</dbReference>
<dbReference type="PANTHER" id="PTHR20988">
    <property type="entry name" value="TRANSMEMBRANE PROTEIN 183A-RELATED"/>
    <property type="match status" value="1"/>
</dbReference>
<dbReference type="AlphaFoldDB" id="A0AA89C0F3"/>
<dbReference type="Proteomes" id="UP001186944">
    <property type="component" value="Unassembled WGS sequence"/>
</dbReference>
<evidence type="ECO:0008006" key="4">
    <source>
        <dbReference type="Google" id="ProtNLM"/>
    </source>
</evidence>
<evidence type="ECO:0000313" key="2">
    <source>
        <dbReference type="EMBL" id="KAK3103365.1"/>
    </source>
</evidence>
<evidence type="ECO:0000256" key="1">
    <source>
        <dbReference type="SAM" id="MobiDB-lite"/>
    </source>
</evidence>
<dbReference type="GO" id="GO:0031647">
    <property type="term" value="P:regulation of protein stability"/>
    <property type="evidence" value="ECO:0007669"/>
    <property type="project" value="TreeGrafter"/>
</dbReference>
<name>A0AA89C0F3_PINIB</name>
<dbReference type="EMBL" id="VSWD01000005">
    <property type="protein sequence ID" value="KAK3103365.1"/>
    <property type="molecule type" value="Genomic_DNA"/>
</dbReference>
<feature type="compositionally biased region" description="Acidic residues" evidence="1">
    <location>
        <begin position="18"/>
        <end position="36"/>
    </location>
</feature>
<dbReference type="PANTHER" id="PTHR20988:SF2">
    <property type="entry name" value="TRANSMEMBRANE PROTEIN 183A-RELATED"/>
    <property type="match status" value="1"/>
</dbReference>
<feature type="region of interest" description="Disordered" evidence="1">
    <location>
        <begin position="18"/>
        <end position="43"/>
    </location>
</feature>